<dbReference type="Proteomes" id="UP000002742">
    <property type="component" value="Chromosome"/>
</dbReference>
<feature type="active site" evidence="2">
    <location>
        <position position="163"/>
    </location>
</feature>
<comment type="pathway">
    <text evidence="1">Bacterial outer membrane biogenesis; LPS core biosynthesis.</text>
</comment>
<evidence type="ECO:0000256" key="1">
    <source>
        <dbReference type="PIRNR" id="PIRNR037318"/>
    </source>
</evidence>
<dbReference type="PIRSF" id="PIRSF037318">
    <property type="entry name" value="RfaP"/>
    <property type="match status" value="1"/>
</dbReference>
<evidence type="ECO:0000256" key="2">
    <source>
        <dbReference type="PIRSR" id="PIRSR037318-50"/>
    </source>
</evidence>
<dbReference type="SUPFAM" id="SSF56112">
    <property type="entry name" value="Protein kinase-like (PK-like)"/>
    <property type="match status" value="1"/>
</dbReference>
<keyword evidence="1" id="KW-0067">ATP-binding</keyword>
<evidence type="ECO:0000313" key="4">
    <source>
        <dbReference type="Proteomes" id="UP000002742"/>
    </source>
</evidence>
<dbReference type="RefSeq" id="WP_015832673.1">
    <property type="nucleotide sequence ID" value="NC_012968.1"/>
</dbReference>
<dbReference type="HOGENOM" id="CLU_081267_0_0_4"/>
<keyword evidence="4" id="KW-1185">Reference proteome</keyword>
<dbReference type="Pfam" id="PF06293">
    <property type="entry name" value="Kdo"/>
    <property type="match status" value="1"/>
</dbReference>
<organism evidence="3 4">
    <name type="scientific">Methylotenera mobilis (strain JLW8 / ATCC BAA-1282 / DSM 17540)</name>
    <dbReference type="NCBI Taxonomy" id="583345"/>
    <lineage>
        <taxon>Bacteria</taxon>
        <taxon>Pseudomonadati</taxon>
        <taxon>Pseudomonadota</taxon>
        <taxon>Betaproteobacteria</taxon>
        <taxon>Nitrosomonadales</taxon>
        <taxon>Methylophilaceae</taxon>
        <taxon>Methylotenera</taxon>
    </lineage>
</organism>
<dbReference type="AlphaFoldDB" id="C6WXI9"/>
<sequence length="273" mass="30988">MAKLDLPAFISKHLGVDAFAQIMQLRGRVYRNVTGRRTVQVQFGDESYFVKQHFGVGWREIFKSFLSFKKPILGALTEVRAIQKLNEIGIDTTPLVGYGVRGCNPATQQSFIITKDLGDIISLEDLCANWVSNPPDARFKRRLIIAVAALSRTLHQSGLNHRDFYLCHLCLDAQALQQNQIKLYLIDLHRMQVHARPAMKAVMKDIAGLYFSSMDVGLTARDYLRFKRYYAADFSEVGAGFWQSVTARAGKLYAKFHSAKFQKRLQQEHAAVD</sequence>
<name>C6WXI9_METML</name>
<proteinExistence type="inferred from homology"/>
<dbReference type="EC" id="2.7.1.-" evidence="1"/>
<keyword evidence="1" id="KW-0448">Lipopolysaccharide biosynthesis</keyword>
<dbReference type="eggNOG" id="COG0515">
    <property type="taxonomic scope" value="Bacteria"/>
</dbReference>
<reference evidence="4" key="1">
    <citation type="submission" date="2009-07" db="EMBL/GenBank/DDBJ databases">
        <title>Complete sequence of Methylotenera mobilis JLW8.</title>
        <authorList>
            <consortium name="US DOE Joint Genome Institute"/>
            <person name="Lucas S."/>
            <person name="Copeland A."/>
            <person name="Lapidus A."/>
            <person name="Glavina del Rio T."/>
            <person name="Tice H."/>
            <person name="Bruce D."/>
            <person name="Goodwin L."/>
            <person name="Pitluck S."/>
            <person name="LaButti K.M."/>
            <person name="Clum A."/>
            <person name="Larimer F."/>
            <person name="Land M."/>
            <person name="Hauser L."/>
            <person name="Kyrpides N."/>
            <person name="Mikhailova N."/>
            <person name="Kayluzhnaya M."/>
            <person name="Chistoserdova L."/>
        </authorList>
    </citation>
    <scope>NUCLEOTIDE SEQUENCE [LARGE SCALE GENOMIC DNA]</scope>
    <source>
        <strain evidence="4">JLW8 / ATCC BAA-1282 / DSM 17540</strain>
    </source>
</reference>
<dbReference type="GO" id="GO:0005524">
    <property type="term" value="F:ATP binding"/>
    <property type="evidence" value="ECO:0007669"/>
    <property type="project" value="UniProtKB-UniRule"/>
</dbReference>
<dbReference type="STRING" id="583345.Mmol_1734"/>
<gene>
    <name evidence="3" type="ordered locus">Mmol_1734</name>
</gene>
<accession>C6WXI9</accession>
<dbReference type="NCBIfam" id="NF011703">
    <property type="entry name" value="PRK15123.1"/>
    <property type="match status" value="1"/>
</dbReference>
<protein>
    <recommendedName>
        <fullName evidence="1">Lipopolysaccharide core heptose(I) kinase</fullName>
        <ecNumber evidence="1">2.7.1.-</ecNumber>
    </recommendedName>
</protein>
<keyword evidence="1" id="KW-0547">Nucleotide-binding</keyword>
<comment type="similarity">
    <text evidence="1">Belongs to the protein kinase superfamily. KdkA/rfaP family.</text>
</comment>
<comment type="function">
    <text evidence="1">Kinase involved in the biosynthesis of the core oligosaccharide region of lipopolysaccharide (LPS). Catalyzes the phosphorylation of heptose I (HepI), the first heptose added to the Kdo2-lipid A module.</text>
</comment>
<keyword evidence="1" id="KW-0808">Transferase</keyword>
<dbReference type="InterPro" id="IPR011009">
    <property type="entry name" value="Kinase-like_dom_sf"/>
</dbReference>
<evidence type="ECO:0000313" key="3">
    <source>
        <dbReference type="EMBL" id="ACT48638.1"/>
    </source>
</evidence>
<dbReference type="EMBL" id="CP001672">
    <property type="protein sequence ID" value="ACT48638.1"/>
    <property type="molecule type" value="Genomic_DNA"/>
</dbReference>
<reference evidence="3 4" key="2">
    <citation type="journal article" date="2011" name="J. Bacteriol.">
        <title>Genomes of three methylotrophs from a single niche uncover genetic and metabolic divergence of Methylophilaceae.</title>
        <authorList>
            <person name="Lapidus A."/>
            <person name="Clum A."/>
            <person name="Labutti K."/>
            <person name="Kaluzhnaya M.G."/>
            <person name="Lim S."/>
            <person name="Beck D.A."/>
            <person name="Glavina Del Rio T."/>
            <person name="Nolan M."/>
            <person name="Mavromatis K."/>
            <person name="Huntemann M."/>
            <person name="Lucas S."/>
            <person name="Lidstrom M.E."/>
            <person name="Ivanova N."/>
            <person name="Chistoserdova L."/>
        </authorList>
    </citation>
    <scope>NUCLEOTIDE SEQUENCE [LARGE SCALE GENOMIC DNA]</scope>
    <source>
        <strain evidence="4">JLW8 / ATCC BAA-1282 / DSM 17540</strain>
    </source>
</reference>
<dbReference type="InterPro" id="IPR017172">
    <property type="entry name" value="Lsacc_core_hep_kinase_RfaP"/>
</dbReference>
<keyword evidence="1 3" id="KW-0418">Kinase</keyword>
<dbReference type="GO" id="GO:0016301">
    <property type="term" value="F:kinase activity"/>
    <property type="evidence" value="ECO:0007669"/>
    <property type="project" value="UniProtKB-UniRule"/>
</dbReference>
<dbReference type="KEGG" id="mmb:Mmol_1734"/>
<dbReference type="UniPathway" id="UPA00958"/>
<dbReference type="GO" id="GO:0009244">
    <property type="term" value="P:lipopolysaccharide core region biosynthetic process"/>
    <property type="evidence" value="ECO:0007669"/>
    <property type="project" value="UniProtKB-UniRule"/>
</dbReference>